<keyword evidence="6" id="KW-1185">Reference proteome</keyword>
<protein>
    <recommendedName>
        <fullName evidence="7">ESX secretion-associated protein EspG</fullName>
    </recommendedName>
</protein>
<evidence type="ECO:0000256" key="2">
    <source>
        <dbReference type="ARBA" id="ARBA00006411"/>
    </source>
</evidence>
<evidence type="ECO:0000256" key="3">
    <source>
        <dbReference type="ARBA" id="ARBA00022490"/>
    </source>
</evidence>
<evidence type="ECO:0008006" key="7">
    <source>
        <dbReference type="Google" id="ProtNLM"/>
    </source>
</evidence>
<accession>A0A1Q8CS27</accession>
<gene>
    <name evidence="5" type="ORF">BU204_13520</name>
</gene>
<evidence type="ECO:0000313" key="6">
    <source>
        <dbReference type="Proteomes" id="UP000185596"/>
    </source>
</evidence>
<comment type="subcellular location">
    <subcellularLocation>
        <location evidence="1">Cytoplasm</location>
    </subcellularLocation>
</comment>
<dbReference type="Pfam" id="PF14011">
    <property type="entry name" value="ESX-1_EspG"/>
    <property type="match status" value="1"/>
</dbReference>
<reference evidence="5 6" key="1">
    <citation type="submission" date="2016-12" db="EMBL/GenBank/DDBJ databases">
        <title>The draft genome sequence of Actinophytocola sp. 11-183.</title>
        <authorList>
            <person name="Wang W."/>
            <person name="Yuan L."/>
        </authorList>
    </citation>
    <scope>NUCLEOTIDE SEQUENCE [LARGE SCALE GENOMIC DNA]</scope>
    <source>
        <strain evidence="5 6">11-183</strain>
    </source>
</reference>
<dbReference type="AlphaFoldDB" id="A0A1Q8CS27"/>
<comment type="caution">
    <text evidence="5">The sequence shown here is derived from an EMBL/GenBank/DDBJ whole genome shotgun (WGS) entry which is preliminary data.</text>
</comment>
<keyword evidence="4" id="KW-0143">Chaperone</keyword>
<keyword evidence="3" id="KW-0963">Cytoplasm</keyword>
<comment type="similarity">
    <text evidence="2">Belongs to the EspG family.</text>
</comment>
<dbReference type="STRING" id="1912961.BU204_13520"/>
<dbReference type="Proteomes" id="UP000185596">
    <property type="component" value="Unassembled WGS sequence"/>
</dbReference>
<organism evidence="5 6">
    <name type="scientific">Actinophytocola xanthii</name>
    <dbReference type="NCBI Taxonomy" id="1912961"/>
    <lineage>
        <taxon>Bacteria</taxon>
        <taxon>Bacillati</taxon>
        <taxon>Actinomycetota</taxon>
        <taxon>Actinomycetes</taxon>
        <taxon>Pseudonocardiales</taxon>
        <taxon>Pseudonocardiaceae</taxon>
    </lineage>
</organism>
<evidence type="ECO:0000256" key="4">
    <source>
        <dbReference type="ARBA" id="ARBA00023186"/>
    </source>
</evidence>
<dbReference type="EMBL" id="MSIE01000021">
    <property type="protein sequence ID" value="OLF17137.1"/>
    <property type="molecule type" value="Genomic_DNA"/>
</dbReference>
<evidence type="ECO:0000256" key="1">
    <source>
        <dbReference type="ARBA" id="ARBA00004496"/>
    </source>
</evidence>
<proteinExistence type="inferred from homology"/>
<name>A0A1Q8CS27_9PSEU</name>
<evidence type="ECO:0000313" key="5">
    <source>
        <dbReference type="EMBL" id="OLF17137.1"/>
    </source>
</evidence>
<sequence length="262" mass="27768">MSVAGRACLAAVTSLSHLEFDFIWEHLGVGEQPYPLDVASHGQTMAERVALRSQVRESLRAKGLHDGERLSVRLEEQLTLLVRAGLTVDAQLSVGEYVRVLAAADGAVGVLAAQTDAEIRVASVREGKLVPAVLALVPDEKPGPGGPARLPAAAFDQAIEEYQTGGYVALERALTAAGVAGRELRTVVTLVESARHGGGQVAANRVDALGRRTRTPVVNWFDTAAGRYLAATETTRDGVAWLSVVPADTGRIEQRLTSLVHP</sequence>
<dbReference type="InterPro" id="IPR025734">
    <property type="entry name" value="EspG"/>
</dbReference>